<reference evidence="2 3" key="1">
    <citation type="submission" date="2020-08" db="EMBL/GenBank/DDBJ databases">
        <title>Sequencing the genomes of 1000 actinobacteria strains.</title>
        <authorList>
            <person name="Klenk H.-P."/>
        </authorList>
    </citation>
    <scope>NUCLEOTIDE SEQUENCE [LARGE SCALE GENOMIC DNA]</scope>
    <source>
        <strain evidence="2 3">DSM 45784</strain>
    </source>
</reference>
<dbReference type="Gene3D" id="6.10.250.650">
    <property type="match status" value="1"/>
</dbReference>
<dbReference type="RefSeq" id="WP_184876621.1">
    <property type="nucleotide sequence ID" value="NZ_BOOV01000021.1"/>
</dbReference>
<dbReference type="InterPro" id="IPR041654">
    <property type="entry name" value="StyA_sbd"/>
</dbReference>
<name>A0A7W7G859_9ACTN</name>
<dbReference type="Gene3D" id="3.50.50.60">
    <property type="entry name" value="FAD/NAD(P)-binding domain"/>
    <property type="match status" value="2"/>
</dbReference>
<dbReference type="Pfam" id="PF17885">
    <property type="entry name" value="Smoa_sbd"/>
    <property type="match status" value="1"/>
</dbReference>
<evidence type="ECO:0000313" key="3">
    <source>
        <dbReference type="Proteomes" id="UP000542210"/>
    </source>
</evidence>
<protein>
    <recommendedName>
        <fullName evidence="1">Styrene monooxygenase StyA putative substrate binding domain-containing protein</fullName>
    </recommendedName>
</protein>
<feature type="domain" description="Styrene monooxygenase StyA putative substrate binding" evidence="1">
    <location>
        <begin position="147"/>
        <end position="254"/>
    </location>
</feature>
<dbReference type="InterPro" id="IPR036188">
    <property type="entry name" value="FAD/NAD-bd_sf"/>
</dbReference>
<keyword evidence="3" id="KW-1185">Reference proteome</keyword>
<dbReference type="AlphaFoldDB" id="A0A7W7G859"/>
<comment type="caution">
    <text evidence="2">The sequence shown here is derived from an EMBL/GenBank/DDBJ whole genome shotgun (WGS) entry which is preliminary data.</text>
</comment>
<evidence type="ECO:0000313" key="2">
    <source>
        <dbReference type="EMBL" id="MBB4699234.1"/>
    </source>
</evidence>
<dbReference type="Gene3D" id="3.30.9.40">
    <property type="match status" value="1"/>
</dbReference>
<dbReference type="SUPFAM" id="SSF51905">
    <property type="entry name" value="FAD/NAD(P)-binding domain"/>
    <property type="match status" value="1"/>
</dbReference>
<sequence>MTSSGIGIVGTGISGLTLALRLQQLGVEVTLYAEKTADEMRAGRLPNTVARMRRAQEREEILGSVHGRLEGSLVGGARLHIGGAPPLEFRGTLADPFHAADFRVLLPALYEDYTARGGRVVVTPEPPGAREVDAWSAGHELMVVAAGRRSVAELFPRDGRRSPYDRPQRSLLAGLYAGMTTGDFFSYNVSPGGGEVFSLPMVAHGGLVTGILVEAIPGGPIEPVTKLSYRDDPGLFLHLLEKTLAEHAPRLAERIEPGAFDLVGPDDVLQGGVTPVVRRPFATLPSGRVALAIGDAWVTNDPITGQGANLGSHCAWVTADAIARGGPYDEGFARSLATEMWKVAGPVTDWTNAFLGAPGDHVLRLFAAAALDPFVADHFVNLFGDPVRAWALLGDPEAVDALLASRAEVLSEEGSPATGEV</sequence>
<dbReference type="Proteomes" id="UP000542210">
    <property type="component" value="Unassembled WGS sequence"/>
</dbReference>
<accession>A0A7W7G859</accession>
<gene>
    <name evidence="2" type="ORF">BJ982_000778</name>
</gene>
<proteinExistence type="predicted"/>
<dbReference type="EMBL" id="JACHND010000001">
    <property type="protein sequence ID" value="MBB4699234.1"/>
    <property type="molecule type" value="Genomic_DNA"/>
</dbReference>
<organism evidence="2 3">
    <name type="scientific">Sphaerisporangium siamense</name>
    <dbReference type="NCBI Taxonomy" id="795645"/>
    <lineage>
        <taxon>Bacteria</taxon>
        <taxon>Bacillati</taxon>
        <taxon>Actinomycetota</taxon>
        <taxon>Actinomycetes</taxon>
        <taxon>Streptosporangiales</taxon>
        <taxon>Streptosporangiaceae</taxon>
        <taxon>Sphaerisporangium</taxon>
    </lineage>
</organism>
<evidence type="ECO:0000259" key="1">
    <source>
        <dbReference type="Pfam" id="PF17885"/>
    </source>
</evidence>